<keyword evidence="3" id="KW-0998">Cell outer membrane</keyword>
<evidence type="ECO:0000256" key="1">
    <source>
        <dbReference type="ARBA" id="ARBA00004442"/>
    </source>
</evidence>
<protein>
    <recommendedName>
        <fullName evidence="3">Type 3 secretion system secretin</fullName>
        <shortName evidence="3">T3SS secretin</shortName>
    </recommendedName>
</protein>
<dbReference type="PANTHER" id="PTHR30332:SF5">
    <property type="entry name" value="SPI-1 TYPE 3 SECRETION SYSTEM SECRETIN"/>
    <property type="match status" value="1"/>
</dbReference>
<name>A0A1M7YSN7_9VIBR</name>
<comment type="function">
    <text evidence="3">Component of the type III secretion system (T3SS), also called injectisome, which is used to inject bacterial effector proteins into eukaryotic host cells. Forms a ring-shaped multimeric structure with an apparent central pore in the outer membrane.</text>
</comment>
<dbReference type="InterPro" id="IPR004846">
    <property type="entry name" value="T2SS/T3SS_dom"/>
</dbReference>
<keyword evidence="9" id="KW-1185">Reference proteome</keyword>
<accession>A0A1M7YSN7</accession>
<keyword evidence="3" id="KW-0811">Translocation</keyword>
<dbReference type="GO" id="GO:0030254">
    <property type="term" value="P:protein secretion by the type III secretion system"/>
    <property type="evidence" value="ECO:0007669"/>
    <property type="project" value="UniProtKB-UniRule"/>
</dbReference>
<dbReference type="Pfam" id="PF00263">
    <property type="entry name" value="Secretin"/>
    <property type="match status" value="1"/>
</dbReference>
<gene>
    <name evidence="8" type="primary">spiA</name>
    <name evidence="3" type="synonym">sctC</name>
    <name evidence="8" type="ORF">VQ7734_01387</name>
</gene>
<dbReference type="InterPro" id="IPR003522">
    <property type="entry name" value="T3SS_OM_pore_YscC"/>
</dbReference>
<dbReference type="NCBIfam" id="TIGR02516">
    <property type="entry name" value="type_III_yscC"/>
    <property type="match status" value="1"/>
</dbReference>
<dbReference type="Proteomes" id="UP000184600">
    <property type="component" value="Unassembled WGS sequence"/>
</dbReference>
<keyword evidence="2 3" id="KW-0732">Signal</keyword>
<evidence type="ECO:0000256" key="3">
    <source>
        <dbReference type="HAMAP-Rule" id="MF_02219"/>
    </source>
</evidence>
<feature type="region of interest" description="Disordered" evidence="5">
    <location>
        <begin position="246"/>
        <end position="268"/>
    </location>
</feature>
<evidence type="ECO:0000256" key="2">
    <source>
        <dbReference type="ARBA" id="ARBA00022729"/>
    </source>
</evidence>
<comment type="subunit">
    <text evidence="3">The core secretion machinery of the T3SS is composed of approximately 20 different proteins, including cytoplasmic components, a base, an export apparatus and a needle. This subunit is part of the base, which anchors the injectisome in the bacterial cell envelope. Forms a stable homooligomeric complex.</text>
</comment>
<comment type="subcellular location">
    <subcellularLocation>
        <location evidence="1 3 4">Cell outer membrane</location>
    </subcellularLocation>
</comment>
<comment type="similarity">
    <text evidence="3">Belongs to the bacterial secretin family. T3SS SctC subfamily.</text>
</comment>
<evidence type="ECO:0000259" key="6">
    <source>
        <dbReference type="Pfam" id="PF00263"/>
    </source>
</evidence>
<dbReference type="OrthoDB" id="9775455at2"/>
<evidence type="ECO:0000259" key="7">
    <source>
        <dbReference type="Pfam" id="PF03958"/>
    </source>
</evidence>
<keyword evidence="3" id="KW-0472">Membrane</keyword>
<dbReference type="HAMAP" id="MF_02219">
    <property type="entry name" value="Type_III_secretin"/>
    <property type="match status" value="1"/>
</dbReference>
<keyword evidence="3" id="KW-0653">Protein transport</keyword>
<feature type="chain" id="PRO_5026405368" description="Type 3 secretion system secretin" evidence="3">
    <location>
        <begin position="23"/>
        <end position="681"/>
    </location>
</feature>
<sequence precursor="true">MRRISLLLTVILSFWCSTVTQASVPANWKKTAFAYDAKHTTLRAALKEFSGTFGVKLSMGKVAGTLEGKIRADSAKAYLDRLALAYRFQWFVYNGTLYVSPLDDQTSLSLEVSEDAVPDLKEALTQVGLLDKRFGWGELPDEGVVIISGPRRYVRLIQKLAKKKKKGDEKLEIMVFPLKYAQANDRHIKYREQALVIPGVANMLNELLGHTKKTPLAQNAPDNSLTNTLQSFSSMQDSAQQRIRQQVSGQNVSRSQQAQAARERKSGNAMITADIRNNAVLIRDDTDKRSRYQTLINQLDQPRNVIEIDAIILDIDRSKLKELGFNWRIGSGSTEATMNASAVTPFIPDGSAATVLIQDFGHFFARIKALESDGDASLVANPSILTVENQPAVIDFNHTAFIKNTGERVANVTSLTAGTSLQVVPRLIDTPSARLIQLSLDIEDGDIKQTDAQSTPSIQKGTISTQAIVRTQRSLVIGGFKVEKNQQQQSKVPLLGDIPGVGKLFSYTSNSHSKRERLFIITPRLVGNEMNPLEYTSGYSRELLTKSIRQKKSAPPPVSRQQIKQAFTRLSHYYIPDGFTRKKAPVDPGYYCQQQEQLEFNRQKLQWYSHKDYAVLISVLHNDSNQPVRFDQARCNHRHMLAVTVRPDALLAPGESAEIMMAVRHPDLHQQTRKPLVHPAL</sequence>
<evidence type="ECO:0000313" key="8">
    <source>
        <dbReference type="EMBL" id="SHO55641.1"/>
    </source>
</evidence>
<feature type="domain" description="NolW-like" evidence="7">
    <location>
        <begin position="117"/>
        <end position="163"/>
    </location>
</feature>
<dbReference type="AlphaFoldDB" id="A0A1M7YSN7"/>
<organism evidence="8 9">
    <name type="scientific">Vibrio quintilis</name>
    <dbReference type="NCBI Taxonomy" id="1117707"/>
    <lineage>
        <taxon>Bacteria</taxon>
        <taxon>Pseudomonadati</taxon>
        <taxon>Pseudomonadota</taxon>
        <taxon>Gammaproteobacteria</taxon>
        <taxon>Vibrionales</taxon>
        <taxon>Vibrionaceae</taxon>
        <taxon>Vibrio</taxon>
    </lineage>
</organism>
<dbReference type="STRING" id="1117707.VQ7734_01387"/>
<dbReference type="PRINTS" id="PR01337">
    <property type="entry name" value="TYPE3OMGPROT"/>
</dbReference>
<evidence type="ECO:0000313" key="9">
    <source>
        <dbReference type="Proteomes" id="UP000184600"/>
    </source>
</evidence>
<dbReference type="Gene3D" id="3.30.1370.120">
    <property type="match status" value="2"/>
</dbReference>
<keyword evidence="3 4" id="KW-0813">Transport</keyword>
<proteinExistence type="inferred from homology"/>
<dbReference type="InterPro" id="IPR005644">
    <property type="entry name" value="NolW-like"/>
</dbReference>
<feature type="domain" description="Type II/III secretion system secretin-like" evidence="6">
    <location>
        <begin position="369"/>
        <end position="526"/>
    </location>
</feature>
<feature type="compositionally biased region" description="Polar residues" evidence="5">
    <location>
        <begin position="246"/>
        <end position="259"/>
    </location>
</feature>
<dbReference type="RefSeq" id="WP_083601548.1">
    <property type="nucleotide sequence ID" value="NZ_AP024897.1"/>
</dbReference>
<dbReference type="InterPro" id="IPR038591">
    <property type="entry name" value="NolW-like_sf"/>
</dbReference>
<reference evidence="9" key="1">
    <citation type="submission" date="2016-12" db="EMBL/GenBank/DDBJ databases">
        <authorList>
            <person name="Rodrigo-Torres L."/>
            <person name="Arahal R.D."/>
            <person name="Lucena T."/>
        </authorList>
    </citation>
    <scope>NUCLEOTIDE SEQUENCE [LARGE SCALE GENOMIC DNA]</scope>
</reference>
<dbReference type="GO" id="GO:0015627">
    <property type="term" value="C:type II protein secretion system complex"/>
    <property type="evidence" value="ECO:0007669"/>
    <property type="project" value="TreeGrafter"/>
</dbReference>
<evidence type="ECO:0000256" key="5">
    <source>
        <dbReference type="SAM" id="MobiDB-lite"/>
    </source>
</evidence>
<feature type="domain" description="NolW-like" evidence="7">
    <location>
        <begin position="175"/>
        <end position="304"/>
    </location>
</feature>
<dbReference type="EMBL" id="FRFG01000016">
    <property type="protein sequence ID" value="SHO55641.1"/>
    <property type="molecule type" value="Genomic_DNA"/>
</dbReference>
<evidence type="ECO:0000256" key="4">
    <source>
        <dbReference type="RuleBase" id="RU004004"/>
    </source>
</evidence>
<dbReference type="Gene3D" id="3.55.50.30">
    <property type="match status" value="1"/>
</dbReference>
<dbReference type="Pfam" id="PF03958">
    <property type="entry name" value="Secretin_N"/>
    <property type="match status" value="2"/>
</dbReference>
<dbReference type="PANTHER" id="PTHR30332">
    <property type="entry name" value="PROBABLE GENERAL SECRETION PATHWAY PROTEIN D"/>
    <property type="match status" value="1"/>
</dbReference>
<dbReference type="GO" id="GO:0030257">
    <property type="term" value="C:type III protein secretion system complex"/>
    <property type="evidence" value="ECO:0007669"/>
    <property type="project" value="UniProtKB-UniRule"/>
</dbReference>
<dbReference type="InterPro" id="IPR050810">
    <property type="entry name" value="Bact_Secretion_Sys_Channel"/>
</dbReference>
<dbReference type="GO" id="GO:0009279">
    <property type="term" value="C:cell outer membrane"/>
    <property type="evidence" value="ECO:0007669"/>
    <property type="project" value="UniProtKB-SubCell"/>
</dbReference>
<feature type="signal peptide" evidence="3">
    <location>
        <begin position="1"/>
        <end position="22"/>
    </location>
</feature>